<keyword evidence="3" id="KW-0808">Transferase</keyword>
<dbReference type="InterPro" id="IPR012337">
    <property type="entry name" value="RNaseH-like_sf"/>
</dbReference>
<proteinExistence type="predicted"/>
<dbReference type="EMBL" id="BQNB010009503">
    <property type="protein sequence ID" value="GJS64414.1"/>
    <property type="molecule type" value="Genomic_DNA"/>
</dbReference>
<evidence type="ECO:0000256" key="11">
    <source>
        <dbReference type="ARBA" id="ARBA00022908"/>
    </source>
</evidence>
<evidence type="ECO:0000259" key="17">
    <source>
        <dbReference type="PROSITE" id="PS50158"/>
    </source>
</evidence>
<keyword evidence="8" id="KW-0255">Endonuclease</keyword>
<dbReference type="InterPro" id="IPR043502">
    <property type="entry name" value="DNA/RNA_pol_sf"/>
</dbReference>
<dbReference type="Pfam" id="PF24626">
    <property type="entry name" value="SH3_Tf2-1"/>
    <property type="match status" value="1"/>
</dbReference>
<reference evidence="19" key="2">
    <citation type="submission" date="2022-01" db="EMBL/GenBank/DDBJ databases">
        <authorList>
            <person name="Yamashiro T."/>
            <person name="Shiraishi A."/>
            <person name="Satake H."/>
            <person name="Nakayama K."/>
        </authorList>
    </citation>
    <scope>NUCLEOTIDE SEQUENCE</scope>
</reference>
<dbReference type="InterPro" id="IPR036875">
    <property type="entry name" value="Znf_CCHC_sf"/>
</dbReference>
<dbReference type="Gene3D" id="2.40.70.10">
    <property type="entry name" value="Acid Proteases"/>
    <property type="match status" value="1"/>
</dbReference>
<feature type="domain" description="Integrase catalytic" evidence="18">
    <location>
        <begin position="918"/>
        <end position="1006"/>
    </location>
</feature>
<dbReference type="EC" id="2.7.7.49" evidence="1"/>
<dbReference type="Pfam" id="PF00098">
    <property type="entry name" value="zf-CCHC"/>
    <property type="match status" value="1"/>
</dbReference>
<dbReference type="Gene3D" id="3.30.70.270">
    <property type="match status" value="1"/>
</dbReference>
<dbReference type="SUPFAM" id="SSF53098">
    <property type="entry name" value="Ribonuclease H-like"/>
    <property type="match status" value="1"/>
</dbReference>
<dbReference type="InterPro" id="IPR021109">
    <property type="entry name" value="Peptidase_aspartic_dom_sf"/>
</dbReference>
<keyword evidence="2" id="KW-0645">Protease</keyword>
<dbReference type="InterPro" id="IPR000477">
    <property type="entry name" value="RT_dom"/>
</dbReference>
<dbReference type="Gene3D" id="1.10.340.70">
    <property type="match status" value="1"/>
</dbReference>
<evidence type="ECO:0000256" key="13">
    <source>
        <dbReference type="ARBA" id="ARBA00022932"/>
    </source>
</evidence>
<dbReference type="InterPro" id="IPR043128">
    <property type="entry name" value="Rev_trsase/Diguanyl_cyclase"/>
</dbReference>
<keyword evidence="4" id="KW-0548">Nucleotidyltransferase</keyword>
<accession>A0ABQ4XGK5</accession>
<dbReference type="InterPro" id="IPR041588">
    <property type="entry name" value="Integrase_H2C2"/>
</dbReference>
<dbReference type="CDD" id="cd01647">
    <property type="entry name" value="RT_LTR"/>
    <property type="match status" value="1"/>
</dbReference>
<evidence type="ECO:0000313" key="20">
    <source>
        <dbReference type="Proteomes" id="UP001151760"/>
    </source>
</evidence>
<keyword evidence="7" id="KW-0064">Aspartyl protease</keyword>
<dbReference type="Gene3D" id="3.30.420.10">
    <property type="entry name" value="Ribonuclease H-like superfamily/Ribonuclease H"/>
    <property type="match status" value="1"/>
</dbReference>
<dbReference type="Proteomes" id="UP001151760">
    <property type="component" value="Unassembled WGS sequence"/>
</dbReference>
<dbReference type="PROSITE" id="PS50994">
    <property type="entry name" value="INTEGRASE"/>
    <property type="match status" value="1"/>
</dbReference>
<dbReference type="Pfam" id="PF08284">
    <property type="entry name" value="RVP_2"/>
    <property type="match status" value="1"/>
</dbReference>
<evidence type="ECO:0000256" key="10">
    <source>
        <dbReference type="ARBA" id="ARBA00022842"/>
    </source>
</evidence>
<keyword evidence="11" id="KW-0229">DNA integration</keyword>
<dbReference type="InterPro" id="IPR056924">
    <property type="entry name" value="SH3_Tf2-1"/>
</dbReference>
<dbReference type="Pfam" id="PF17921">
    <property type="entry name" value="Integrase_H2C2"/>
    <property type="match status" value="1"/>
</dbReference>
<keyword evidence="13" id="KW-0239">DNA-directed DNA polymerase</keyword>
<dbReference type="Gene3D" id="3.10.10.10">
    <property type="entry name" value="HIV Type 1 Reverse Transcriptase, subunit A, domain 1"/>
    <property type="match status" value="2"/>
</dbReference>
<evidence type="ECO:0000256" key="16">
    <source>
        <dbReference type="PROSITE-ProRule" id="PRU00047"/>
    </source>
</evidence>
<gene>
    <name evidence="19" type="ORF">Tco_0678978</name>
</gene>
<dbReference type="Pfam" id="PF17917">
    <property type="entry name" value="RT_RNaseH"/>
    <property type="match status" value="1"/>
</dbReference>
<keyword evidence="16" id="KW-0862">Zinc</keyword>
<dbReference type="SUPFAM" id="SSF56672">
    <property type="entry name" value="DNA/RNA polymerases"/>
    <property type="match status" value="1"/>
</dbReference>
<dbReference type="InterPro" id="IPR036397">
    <property type="entry name" value="RNaseH_sf"/>
</dbReference>
<dbReference type="SMART" id="SM00343">
    <property type="entry name" value="ZnF_C2HC"/>
    <property type="match status" value="2"/>
</dbReference>
<dbReference type="GO" id="GO:0003964">
    <property type="term" value="F:RNA-directed DNA polymerase activity"/>
    <property type="evidence" value="ECO:0007669"/>
    <property type="project" value="UniProtKB-KW"/>
</dbReference>
<keyword evidence="12 19" id="KW-0695">RNA-directed DNA polymerase</keyword>
<comment type="caution">
    <text evidence="19">The sequence shown here is derived from an EMBL/GenBank/DDBJ whole genome shotgun (WGS) entry which is preliminary data.</text>
</comment>
<feature type="domain" description="CCHC-type" evidence="17">
    <location>
        <begin position="353"/>
        <end position="368"/>
    </location>
</feature>
<reference evidence="19" key="1">
    <citation type="journal article" date="2022" name="Int. J. Mol. Sci.">
        <title>Draft Genome of Tanacetum Coccineum: Genomic Comparison of Closely Related Tanacetum-Family Plants.</title>
        <authorList>
            <person name="Yamashiro T."/>
            <person name="Shiraishi A."/>
            <person name="Nakayama K."/>
            <person name="Satake H."/>
        </authorList>
    </citation>
    <scope>NUCLEOTIDE SEQUENCE</scope>
</reference>
<evidence type="ECO:0000256" key="6">
    <source>
        <dbReference type="ARBA" id="ARBA00022723"/>
    </source>
</evidence>
<dbReference type="SUPFAM" id="SSF57756">
    <property type="entry name" value="Retrovirus zinc finger-like domains"/>
    <property type="match status" value="1"/>
</dbReference>
<dbReference type="Pfam" id="PF00078">
    <property type="entry name" value="RVT_1"/>
    <property type="match status" value="1"/>
</dbReference>
<evidence type="ECO:0000259" key="18">
    <source>
        <dbReference type="PROSITE" id="PS50994"/>
    </source>
</evidence>
<sequence>MDVEAGVDVVIGIETGDDIEDEDEGEAESNDRGTMEVGVDVVVRIDIPNDMLMPDAIERLEQLEAESLIASGERAGLLDHVAALERSNARLRGTLMMESARFDRLRGRMGFMEELINQRVAETLATYKANRAAELVVESQSQNRDDDDNQNDRGMETEMVVEIETEIKEAMRMEIPIGMIEVLCMSPMKRYQVKYVTCTLLNSALTWWNAHKRTIRADAAFSMSWRELMKLMSEMVEEEDRVEKFIGGLPNNIQGNVIAAEPTRLQDVVRIANNLINQKLKGYVVRNAENKRMLDKNQRDNCGQQPLVKRQNFGGQNVARAYMKVGHMARDCKDIVATTTRGALEPNQKVGTCYECGRQGHYKSDCPKLKNQNRGNKTGNKTNKARGKACVLEGGEANPDSNVVTGAFLLDNRYASMLFDSGADRSFVSTTFSALLDVIPSTLDVSYAVELADGRVAETNIVLRGCTLGLLGHPFNNDLIPVELGSFDVVIGMDWLANHHAVIVCDEEILFPGVAPVARAPYRLAPSKMQELSAQLQELCDKGFIRPSSSHRGALFHLIDDLFDQLQGAKVYFKIDLRSGYHQLRVREEDIPNTTFRTRYGHYEFQAMPFGLTNAPALFMDLMNPVCKPCLDKFVIVFIDDILIYSKNKKDHEEHLKLILRFIKKEELVGHGFDANGKVIAYASRQLKIHKKNYTTHDLELGVVVFALKMWRCYLYDTKCVVFTDHNSLQHIIDQKKLNMRQRRRLELLSDYDCEIRYHPKKANVVADALSRKERIKLLRKLEPRADGTLCLKNTSWIPCFCDLRSLIVHESPKSKYSIHSGSDKMYQDLKKLYWWPNMKAEIAAYVSKCLTCAKVKAEYQKPSGLLVQPVIPVWKWENITMDFVTKLPKTSTGQDTIWVIIDCLTKSAYFLPIKENDSMEKLTRKFFKEVVTRHGTQLDMRTAYHPQTDGQSERTIQTLEDMLRACVTNFGKGWDRHLPLVEFLYNNSYHTSIKAAPFKALYGRKYRSPVCWAEVGDAQLTGPEIVHETTEKIIQIKKRIQATRDRQKSYANRRRKPLEFQVRDKVLAKVETVAYRLELPDQLSRVHSTFHVSNLKKCCFDEPLAIPLDENHIDDKLNFELV</sequence>
<evidence type="ECO:0000256" key="7">
    <source>
        <dbReference type="ARBA" id="ARBA00022750"/>
    </source>
</evidence>
<keyword evidence="15" id="KW-0233">DNA recombination</keyword>
<keyword evidence="16" id="KW-0863">Zinc-finger</keyword>
<dbReference type="InterPro" id="IPR001584">
    <property type="entry name" value="Integrase_cat-core"/>
</dbReference>
<organism evidence="19 20">
    <name type="scientific">Tanacetum coccineum</name>
    <dbReference type="NCBI Taxonomy" id="301880"/>
    <lineage>
        <taxon>Eukaryota</taxon>
        <taxon>Viridiplantae</taxon>
        <taxon>Streptophyta</taxon>
        <taxon>Embryophyta</taxon>
        <taxon>Tracheophyta</taxon>
        <taxon>Spermatophyta</taxon>
        <taxon>Magnoliopsida</taxon>
        <taxon>eudicotyledons</taxon>
        <taxon>Gunneridae</taxon>
        <taxon>Pentapetalae</taxon>
        <taxon>asterids</taxon>
        <taxon>campanulids</taxon>
        <taxon>Asterales</taxon>
        <taxon>Asteraceae</taxon>
        <taxon>Asteroideae</taxon>
        <taxon>Anthemideae</taxon>
        <taxon>Anthemidinae</taxon>
        <taxon>Tanacetum</taxon>
    </lineage>
</organism>
<keyword evidence="6" id="KW-0479">Metal-binding</keyword>
<evidence type="ECO:0000256" key="1">
    <source>
        <dbReference type="ARBA" id="ARBA00012493"/>
    </source>
</evidence>
<dbReference type="InterPro" id="IPR001878">
    <property type="entry name" value="Znf_CCHC"/>
</dbReference>
<evidence type="ECO:0000256" key="14">
    <source>
        <dbReference type="ARBA" id="ARBA00023125"/>
    </source>
</evidence>
<dbReference type="PANTHER" id="PTHR37984:SF5">
    <property type="entry name" value="PROTEIN NYNRIN-LIKE"/>
    <property type="match status" value="1"/>
</dbReference>
<name>A0ABQ4XGK5_9ASTR</name>
<dbReference type="InterPro" id="IPR041373">
    <property type="entry name" value="RT_RNaseH"/>
</dbReference>
<evidence type="ECO:0000313" key="19">
    <source>
        <dbReference type="EMBL" id="GJS64414.1"/>
    </source>
</evidence>
<protein>
    <recommendedName>
        <fullName evidence="1">RNA-directed DNA polymerase</fullName>
        <ecNumber evidence="1">2.7.7.49</ecNumber>
    </recommendedName>
</protein>
<dbReference type="InterPro" id="IPR050951">
    <property type="entry name" value="Retrovirus_Pol_polyprotein"/>
</dbReference>
<evidence type="ECO:0000256" key="4">
    <source>
        <dbReference type="ARBA" id="ARBA00022695"/>
    </source>
</evidence>
<dbReference type="PANTHER" id="PTHR37984">
    <property type="entry name" value="PROTEIN CBG26694"/>
    <property type="match status" value="1"/>
</dbReference>
<evidence type="ECO:0000256" key="5">
    <source>
        <dbReference type="ARBA" id="ARBA00022722"/>
    </source>
</evidence>
<dbReference type="SUPFAM" id="SSF50630">
    <property type="entry name" value="Acid proteases"/>
    <property type="match status" value="1"/>
</dbReference>
<dbReference type="CDD" id="cd00303">
    <property type="entry name" value="retropepsin_like"/>
    <property type="match status" value="1"/>
</dbReference>
<keyword evidence="5" id="KW-0540">Nuclease</keyword>
<evidence type="ECO:0000256" key="8">
    <source>
        <dbReference type="ARBA" id="ARBA00022759"/>
    </source>
</evidence>
<keyword evidence="9" id="KW-0378">Hydrolase</keyword>
<keyword evidence="10" id="KW-0460">Magnesium</keyword>
<keyword evidence="20" id="KW-1185">Reference proteome</keyword>
<evidence type="ECO:0000256" key="2">
    <source>
        <dbReference type="ARBA" id="ARBA00022670"/>
    </source>
</evidence>
<dbReference type="Gene3D" id="4.10.60.10">
    <property type="entry name" value="Zinc finger, CCHC-type"/>
    <property type="match status" value="1"/>
</dbReference>
<evidence type="ECO:0000256" key="12">
    <source>
        <dbReference type="ARBA" id="ARBA00022918"/>
    </source>
</evidence>
<dbReference type="CDD" id="cd09274">
    <property type="entry name" value="RNase_HI_RT_Ty3"/>
    <property type="match status" value="1"/>
</dbReference>
<keyword evidence="14" id="KW-0238">DNA-binding</keyword>
<evidence type="ECO:0000256" key="15">
    <source>
        <dbReference type="ARBA" id="ARBA00023172"/>
    </source>
</evidence>
<evidence type="ECO:0000256" key="9">
    <source>
        <dbReference type="ARBA" id="ARBA00022801"/>
    </source>
</evidence>
<dbReference type="PROSITE" id="PS50158">
    <property type="entry name" value="ZF_CCHC"/>
    <property type="match status" value="1"/>
</dbReference>
<evidence type="ECO:0000256" key="3">
    <source>
        <dbReference type="ARBA" id="ARBA00022679"/>
    </source>
</evidence>